<dbReference type="SUPFAM" id="SSF53474">
    <property type="entry name" value="alpha/beta-Hydrolases"/>
    <property type="match status" value="1"/>
</dbReference>
<sequence length="341" mass="39018">MPHIVWLLCILSFNPVKGQDITIGIKTQLKSEILNEDRTLLISVPESYENSAKTNYPVIYILDGETNFNYLSSVYHYLSREPFGILPAAILVGITNTDRTRDLTPTATAKEKEFSGKRQAGFKGSGGNEAFMNFMGNELFPFMEKNYRSNGFKVLVGHSFGGLTAINNLLTAPMFNAYIANDPSLWWDNELLIRKGENTQQDFKGIRLFLAQANNGRVRNVKDDEHEIAIGKFKALLEAGRLKDLKWKYAFYEEDDHGTVPLPGNNDGLRFIFAPYRWNVRNALKDPATIRQHFDQLSADMGYEFRPTQLFFKKLIEIATERSTPRVVEQIKTIQQHYYPQ</sequence>
<name>A0A420GBT5_9SPHI</name>
<dbReference type="Gene3D" id="3.40.50.1820">
    <property type="entry name" value="alpha/beta hydrolase"/>
    <property type="match status" value="1"/>
</dbReference>
<evidence type="ECO:0000256" key="2">
    <source>
        <dbReference type="ARBA" id="ARBA00022801"/>
    </source>
</evidence>
<proteinExistence type="inferred from homology"/>
<dbReference type="EMBL" id="MCAQ01000001">
    <property type="protein sequence ID" value="RKF42612.1"/>
    <property type="molecule type" value="Genomic_DNA"/>
</dbReference>
<comment type="similarity">
    <text evidence="1">Belongs to the esterase D family.</text>
</comment>
<dbReference type="InterPro" id="IPR052558">
    <property type="entry name" value="Siderophore_Hydrolase_D"/>
</dbReference>
<comment type="caution">
    <text evidence="3">The sequence shown here is derived from an EMBL/GenBank/DDBJ whole genome shotgun (WGS) entry which is preliminary data.</text>
</comment>
<dbReference type="InterPro" id="IPR029058">
    <property type="entry name" value="AB_hydrolase_fold"/>
</dbReference>
<dbReference type="Pfam" id="PF00756">
    <property type="entry name" value="Esterase"/>
    <property type="match status" value="1"/>
</dbReference>
<keyword evidence="4" id="KW-1185">Reference proteome</keyword>
<dbReference type="AlphaFoldDB" id="A0A420GBT5"/>
<organism evidence="3 4">
    <name type="scientific">Sphingobacterium siyangense</name>
    <dbReference type="NCBI Taxonomy" id="459529"/>
    <lineage>
        <taxon>Bacteria</taxon>
        <taxon>Pseudomonadati</taxon>
        <taxon>Bacteroidota</taxon>
        <taxon>Sphingobacteriia</taxon>
        <taxon>Sphingobacteriales</taxon>
        <taxon>Sphingobacteriaceae</taxon>
        <taxon>Sphingobacterium</taxon>
    </lineage>
</organism>
<evidence type="ECO:0000313" key="4">
    <source>
        <dbReference type="Proteomes" id="UP000286402"/>
    </source>
</evidence>
<accession>A0A420GBT5</accession>
<dbReference type="PANTHER" id="PTHR40841:SF2">
    <property type="entry name" value="SIDEROPHORE-DEGRADING ESTERASE (EUROFUNG)"/>
    <property type="match status" value="1"/>
</dbReference>
<gene>
    <name evidence="3" type="ORF">BCY89_00145</name>
</gene>
<dbReference type="PANTHER" id="PTHR40841">
    <property type="entry name" value="SIDEROPHORE TRIACETYLFUSARININE C ESTERASE"/>
    <property type="match status" value="1"/>
</dbReference>
<dbReference type="Proteomes" id="UP000286402">
    <property type="component" value="Unassembled WGS sequence"/>
</dbReference>
<reference evidence="3 4" key="1">
    <citation type="submission" date="2016-07" db="EMBL/GenBank/DDBJ databases">
        <title>Genome analysis of Sphingobacterium siyangense T12B17.</title>
        <authorList>
            <person name="Xu D."/>
            <person name="Su Y."/>
            <person name="Zheng S."/>
        </authorList>
    </citation>
    <scope>NUCLEOTIDE SEQUENCE [LARGE SCALE GENOMIC DNA]</scope>
    <source>
        <strain evidence="3 4">T12B17</strain>
    </source>
</reference>
<evidence type="ECO:0000256" key="1">
    <source>
        <dbReference type="ARBA" id="ARBA00005622"/>
    </source>
</evidence>
<protein>
    <submittedName>
        <fullName evidence="3">Alpha/beta hydrolase</fullName>
    </submittedName>
</protein>
<dbReference type="InterPro" id="IPR000801">
    <property type="entry name" value="Esterase-like"/>
</dbReference>
<dbReference type="GO" id="GO:0016788">
    <property type="term" value="F:hydrolase activity, acting on ester bonds"/>
    <property type="evidence" value="ECO:0007669"/>
    <property type="project" value="TreeGrafter"/>
</dbReference>
<evidence type="ECO:0000313" key="3">
    <source>
        <dbReference type="EMBL" id="RKF42612.1"/>
    </source>
</evidence>
<keyword evidence="2 3" id="KW-0378">Hydrolase</keyword>